<evidence type="ECO:0000313" key="1">
    <source>
        <dbReference type="EMBL" id="MDQ8934182.1"/>
    </source>
</evidence>
<proteinExistence type="predicted"/>
<protein>
    <submittedName>
        <fullName evidence="1">Uncharacterized protein</fullName>
    </submittedName>
</protein>
<organism evidence="1 2">
    <name type="scientific">Acinetobacter rudis</name>
    <dbReference type="NCBI Taxonomy" id="632955"/>
    <lineage>
        <taxon>Bacteria</taxon>
        <taxon>Pseudomonadati</taxon>
        <taxon>Pseudomonadota</taxon>
        <taxon>Gammaproteobacteria</taxon>
        <taxon>Moraxellales</taxon>
        <taxon>Moraxellaceae</taxon>
        <taxon>Acinetobacter</taxon>
    </lineage>
</organism>
<name>A0AAW8J2F1_9GAMM</name>
<accession>A0AAW8J2F1</accession>
<gene>
    <name evidence="1" type="ORF">RFH47_00265</name>
</gene>
<reference evidence="1" key="1">
    <citation type="submission" date="2023-08" db="EMBL/GenBank/DDBJ databases">
        <title>Emergence of clinically-relevant ST2 carbapenem-resistant Acinetobacter baumannii strains in hospital sewages in Zhejiang, East of China.</title>
        <authorList>
            <person name="Kaichao C."/>
            <person name="Zhang R."/>
        </authorList>
    </citation>
    <scope>NUCLEOTIDE SEQUENCE</scope>
    <source>
        <strain evidence="1">M-RB-37</strain>
    </source>
</reference>
<sequence>MTLNVGQDFKKRWLNAPEIVRQTLLEDLTRIGELLKVETDLTHWLDHDLRSQQISQLKIEQAHIALKEQLIEAARQRKQHALEQSLISKRTAQQDYIQQLQQDEIEQFQQQQLTLQTIKEKIDADIMLYSSRFDQIQTPELDQGKSNERIATRHSEQEIANVRLRLELESEQIIQQALSALKMNLQQAAQEEINFILKQLR</sequence>
<dbReference type="EMBL" id="JAVIDL010000001">
    <property type="protein sequence ID" value="MDQ8934182.1"/>
    <property type="molecule type" value="Genomic_DNA"/>
</dbReference>
<dbReference type="Proteomes" id="UP001243844">
    <property type="component" value="Unassembled WGS sequence"/>
</dbReference>
<dbReference type="AlphaFoldDB" id="A0AAW8J2F1"/>
<evidence type="ECO:0000313" key="2">
    <source>
        <dbReference type="Proteomes" id="UP001243844"/>
    </source>
</evidence>
<comment type="caution">
    <text evidence="1">The sequence shown here is derived from an EMBL/GenBank/DDBJ whole genome shotgun (WGS) entry which is preliminary data.</text>
</comment>
<dbReference type="RefSeq" id="WP_308980642.1">
    <property type="nucleotide sequence ID" value="NZ_JAVIDL010000001.1"/>
</dbReference>